<accession>A0AAN1LB26</accession>
<dbReference type="AlphaFoldDB" id="A0AAN1LB26"/>
<evidence type="ECO:0000256" key="1">
    <source>
        <dbReference type="SAM" id="MobiDB-lite"/>
    </source>
</evidence>
<reference evidence="2 3" key="1">
    <citation type="journal article" date="2017" name="Front. Microbiol.">
        <title>Phaeobacter piscinae sp. nov., a species of the Roseobacter group and potential aquaculture probiont.</title>
        <authorList>
            <person name="Sonnenschein E.C."/>
            <person name="Phippen C.B.W."/>
            <person name="Nielsen K.F."/>
            <person name="Mateiu R.V."/>
            <person name="Melchiorsen J."/>
            <person name="Gram L."/>
            <person name="Overmann J."/>
            <person name="Freese H.M."/>
        </authorList>
    </citation>
    <scope>NUCLEOTIDE SEQUENCE [LARGE SCALE GENOMIC DNA]</scope>
    <source>
        <strain evidence="2 3">P13</strain>
    </source>
</reference>
<sequence length="93" mass="9897">MQRGDVLRIHRGLGLRRIGPAGGCVGMGLALAGPASALEDVAGTGWRRQSRNAPIPQHASPAITRRRQPAQDAQNAVVGCALRWLSQIRSPQI</sequence>
<feature type="region of interest" description="Disordered" evidence="1">
    <location>
        <begin position="46"/>
        <end position="68"/>
    </location>
</feature>
<protein>
    <submittedName>
        <fullName evidence="2">Uncharacterized protein</fullName>
    </submittedName>
</protein>
<evidence type="ECO:0000313" key="3">
    <source>
        <dbReference type="Proteomes" id="UP000218606"/>
    </source>
</evidence>
<gene>
    <name evidence="2" type="ORF">PhaeoP13_02162</name>
</gene>
<dbReference type="Proteomes" id="UP000218606">
    <property type="component" value="Chromosome"/>
</dbReference>
<evidence type="ECO:0000313" key="2">
    <source>
        <dbReference type="EMBL" id="ATG44085.1"/>
    </source>
</evidence>
<organism evidence="2 3">
    <name type="scientific">Phaeobacter piscinae</name>
    <dbReference type="NCBI Taxonomy" id="1580596"/>
    <lineage>
        <taxon>Bacteria</taxon>
        <taxon>Pseudomonadati</taxon>
        <taxon>Pseudomonadota</taxon>
        <taxon>Alphaproteobacteria</taxon>
        <taxon>Rhodobacterales</taxon>
        <taxon>Roseobacteraceae</taxon>
        <taxon>Phaeobacter</taxon>
    </lineage>
</organism>
<name>A0AAN1LB26_9RHOB</name>
<dbReference type="EMBL" id="CP010767">
    <property type="protein sequence ID" value="ATG44085.1"/>
    <property type="molecule type" value="Genomic_DNA"/>
</dbReference>
<proteinExistence type="predicted"/>